<dbReference type="GO" id="GO:0003677">
    <property type="term" value="F:DNA binding"/>
    <property type="evidence" value="ECO:0007669"/>
    <property type="project" value="InterPro"/>
</dbReference>
<dbReference type="SMART" id="SM00278">
    <property type="entry name" value="HhH1"/>
    <property type="match status" value="2"/>
</dbReference>
<dbReference type="GO" id="GO:0006281">
    <property type="term" value="P:DNA repair"/>
    <property type="evidence" value="ECO:0007669"/>
    <property type="project" value="InterPro"/>
</dbReference>
<dbReference type="PANTHER" id="PTHR21180">
    <property type="entry name" value="ENDONUCLEASE/EXONUCLEASE/PHOSPHATASE FAMILY DOMAIN-CONTAINING PROTEIN 1"/>
    <property type="match status" value="1"/>
</dbReference>
<dbReference type="PATRIC" id="fig|1221538.3.peg.1115"/>
<dbReference type="InterPro" id="IPR004509">
    <property type="entry name" value="Competence_ComEA_HhH"/>
</dbReference>
<keyword evidence="1" id="KW-1133">Transmembrane helix</keyword>
<accession>W9EJZ3</accession>
<dbReference type="GO" id="GO:0015627">
    <property type="term" value="C:type II protein secretion system complex"/>
    <property type="evidence" value="ECO:0007669"/>
    <property type="project" value="TreeGrafter"/>
</dbReference>
<dbReference type="Pfam" id="PF12836">
    <property type="entry name" value="HHH_3"/>
    <property type="match status" value="1"/>
</dbReference>
<feature type="domain" description="Helix-hairpin-helix DNA-binding motif class 1" evidence="2">
    <location>
        <begin position="157"/>
        <end position="176"/>
    </location>
</feature>
<dbReference type="SUPFAM" id="SSF142984">
    <property type="entry name" value="Nqo1 middle domain-like"/>
    <property type="match status" value="1"/>
</dbReference>
<feature type="transmembrane region" description="Helical" evidence="1">
    <location>
        <begin position="20"/>
        <end position="36"/>
    </location>
</feature>
<feature type="domain" description="Helix-hairpin-helix DNA-binding motif class 1" evidence="2">
    <location>
        <begin position="187"/>
        <end position="206"/>
    </location>
</feature>
<evidence type="ECO:0000313" key="4">
    <source>
        <dbReference type="Proteomes" id="UP000019474"/>
    </source>
</evidence>
<reference evidence="3 4" key="1">
    <citation type="submission" date="2012-08" db="EMBL/GenBank/DDBJ databases">
        <title>Genome sequencing of Lactobacillus florum 8D.</title>
        <authorList>
            <person name="Kim E.B."/>
            <person name="Marco M.L."/>
        </authorList>
    </citation>
    <scope>NUCLEOTIDE SEQUENCE [LARGE SCALE GENOMIC DNA]</scope>
    <source>
        <strain evidence="3 4">8D</strain>
    </source>
</reference>
<dbReference type="GO" id="GO:0015628">
    <property type="term" value="P:protein secretion by the type II secretion system"/>
    <property type="evidence" value="ECO:0007669"/>
    <property type="project" value="TreeGrafter"/>
</dbReference>
<dbReference type="OrthoDB" id="9790239at2"/>
<dbReference type="NCBIfam" id="TIGR00426">
    <property type="entry name" value="competence protein ComEA helix-hairpin-helix repeat region"/>
    <property type="match status" value="1"/>
</dbReference>
<keyword evidence="1" id="KW-0812">Transmembrane</keyword>
<dbReference type="InterPro" id="IPR010994">
    <property type="entry name" value="RuvA_2-like"/>
</dbReference>
<protein>
    <submittedName>
        <fullName evidence="3">Late competence protein ComEA, DNA receptor</fullName>
    </submittedName>
</protein>
<keyword evidence="4" id="KW-1185">Reference proteome</keyword>
<evidence type="ECO:0000259" key="2">
    <source>
        <dbReference type="SMART" id="SM00278"/>
    </source>
</evidence>
<dbReference type="AlphaFoldDB" id="W9EJZ3"/>
<dbReference type="InterPro" id="IPR051675">
    <property type="entry name" value="Endo/Exo/Phosphatase_dom_1"/>
</dbReference>
<gene>
    <name evidence="3" type="ORF">B808_1108</name>
</gene>
<dbReference type="Gene3D" id="1.10.150.280">
    <property type="entry name" value="AF1531-like domain"/>
    <property type="match status" value="1"/>
</dbReference>
<evidence type="ECO:0000256" key="1">
    <source>
        <dbReference type="SAM" id="Phobius"/>
    </source>
</evidence>
<comment type="caution">
    <text evidence="3">The sequence shown here is derived from an EMBL/GenBank/DDBJ whole genome shotgun (WGS) entry which is preliminary data.</text>
</comment>
<dbReference type="InterPro" id="IPR019554">
    <property type="entry name" value="Soluble_ligand-bd"/>
</dbReference>
<proteinExistence type="predicted"/>
<keyword evidence="1" id="KW-0472">Membrane</keyword>
<dbReference type="EMBL" id="ALXG01000045">
    <property type="protein sequence ID" value="ETO39999.1"/>
    <property type="molecule type" value="Genomic_DNA"/>
</dbReference>
<organism evidence="3 4">
    <name type="scientific">Fructilactobacillus florum 8D</name>
    <dbReference type="NCBI Taxonomy" id="1221538"/>
    <lineage>
        <taxon>Bacteria</taxon>
        <taxon>Bacillati</taxon>
        <taxon>Bacillota</taxon>
        <taxon>Bacilli</taxon>
        <taxon>Lactobacillales</taxon>
        <taxon>Lactobacillaceae</taxon>
        <taxon>Fructilactobacillus</taxon>
    </lineage>
</organism>
<dbReference type="RefSeq" id="WP_009167143.1">
    <property type="nucleotide sequence ID" value="NZ_ALXG01000045.1"/>
</dbReference>
<name>W9EJZ3_9LACO</name>
<dbReference type="Proteomes" id="UP000019474">
    <property type="component" value="Unassembled WGS sequence"/>
</dbReference>
<evidence type="ECO:0000313" key="3">
    <source>
        <dbReference type="EMBL" id="ETO39999.1"/>
    </source>
</evidence>
<sequence length="209" mass="22859">MDKYREKLVELVQDHGAKLWIVIIGIMVVISGYFLWPQSVASSENQQQVTQPVSPKSQPIHQKGMLKKTFVVEVKGAVQRPGVYHLPPGTRCETLIQQAGGFTPTADQRQVNLAKKLLDQESLYVPAQGETKAITMPTGGGSEQPSEPINLNEADVTKLQQIDGVGAKKAEKIVAYRQAHGEFKSVDDLKNVAGFGVKTVAKLKDNLTI</sequence>
<dbReference type="PANTHER" id="PTHR21180:SF32">
    <property type="entry name" value="ENDONUCLEASE_EXONUCLEASE_PHOSPHATASE FAMILY DOMAIN-CONTAINING PROTEIN 1"/>
    <property type="match status" value="1"/>
</dbReference>
<dbReference type="Gene3D" id="3.10.20.600">
    <property type="match status" value="1"/>
</dbReference>
<dbReference type="InterPro" id="IPR003583">
    <property type="entry name" value="Hlx-hairpin-Hlx_DNA-bd_motif"/>
</dbReference>
<keyword evidence="3" id="KW-0675">Receptor</keyword>
<dbReference type="Pfam" id="PF10531">
    <property type="entry name" value="SLBB"/>
    <property type="match status" value="1"/>
</dbReference>
<dbReference type="SUPFAM" id="SSF47781">
    <property type="entry name" value="RuvA domain 2-like"/>
    <property type="match status" value="1"/>
</dbReference>